<accession>A0A200QE65</accession>
<evidence type="ECO:0000313" key="2">
    <source>
        <dbReference type="EMBL" id="OVA08722.1"/>
    </source>
</evidence>
<keyword evidence="3" id="KW-1185">Reference proteome</keyword>
<name>A0A200QE65_MACCD</name>
<protein>
    <submittedName>
        <fullName evidence="2">Uncharacterized protein</fullName>
    </submittedName>
</protein>
<gene>
    <name evidence="2" type="ORF">BVC80_551g25</name>
</gene>
<dbReference type="AlphaFoldDB" id="A0A200QE65"/>
<feature type="region of interest" description="Disordered" evidence="1">
    <location>
        <begin position="23"/>
        <end position="54"/>
    </location>
</feature>
<evidence type="ECO:0000313" key="3">
    <source>
        <dbReference type="Proteomes" id="UP000195402"/>
    </source>
</evidence>
<dbReference type="InParanoid" id="A0A200QE65"/>
<feature type="compositionally biased region" description="Basic and acidic residues" evidence="1">
    <location>
        <begin position="23"/>
        <end position="32"/>
    </location>
</feature>
<organism evidence="2 3">
    <name type="scientific">Macleaya cordata</name>
    <name type="common">Five-seeded plume-poppy</name>
    <name type="synonym">Bocconia cordata</name>
    <dbReference type="NCBI Taxonomy" id="56857"/>
    <lineage>
        <taxon>Eukaryota</taxon>
        <taxon>Viridiplantae</taxon>
        <taxon>Streptophyta</taxon>
        <taxon>Embryophyta</taxon>
        <taxon>Tracheophyta</taxon>
        <taxon>Spermatophyta</taxon>
        <taxon>Magnoliopsida</taxon>
        <taxon>Ranunculales</taxon>
        <taxon>Papaveraceae</taxon>
        <taxon>Papaveroideae</taxon>
        <taxon>Macleaya</taxon>
    </lineage>
</organism>
<comment type="caution">
    <text evidence="2">The sequence shown here is derived from an EMBL/GenBank/DDBJ whole genome shotgun (WGS) entry which is preliminary data.</text>
</comment>
<evidence type="ECO:0000256" key="1">
    <source>
        <dbReference type="SAM" id="MobiDB-lite"/>
    </source>
</evidence>
<proteinExistence type="predicted"/>
<feature type="compositionally biased region" description="Low complexity" evidence="1">
    <location>
        <begin position="33"/>
        <end position="46"/>
    </location>
</feature>
<sequence length="69" mass="7805">MPPMVIVAMGCNSDLSQSLWMRERKIGEEEGRNNNNQQEQQQQQQQKGKKLSGVRACVISRGKDGWDDG</sequence>
<dbReference type="EMBL" id="MVGT01002292">
    <property type="protein sequence ID" value="OVA08722.1"/>
    <property type="molecule type" value="Genomic_DNA"/>
</dbReference>
<reference evidence="2 3" key="1">
    <citation type="journal article" date="2017" name="Mol. Plant">
        <title>The Genome of Medicinal Plant Macleaya cordata Provides New Insights into Benzylisoquinoline Alkaloids Metabolism.</title>
        <authorList>
            <person name="Liu X."/>
            <person name="Liu Y."/>
            <person name="Huang P."/>
            <person name="Ma Y."/>
            <person name="Qing Z."/>
            <person name="Tang Q."/>
            <person name="Cao H."/>
            <person name="Cheng P."/>
            <person name="Zheng Y."/>
            <person name="Yuan Z."/>
            <person name="Zhou Y."/>
            <person name="Liu J."/>
            <person name="Tang Z."/>
            <person name="Zhuo Y."/>
            <person name="Zhang Y."/>
            <person name="Yu L."/>
            <person name="Huang J."/>
            <person name="Yang P."/>
            <person name="Peng Q."/>
            <person name="Zhang J."/>
            <person name="Jiang W."/>
            <person name="Zhang Z."/>
            <person name="Lin K."/>
            <person name="Ro D.K."/>
            <person name="Chen X."/>
            <person name="Xiong X."/>
            <person name="Shang Y."/>
            <person name="Huang S."/>
            <person name="Zeng J."/>
        </authorList>
    </citation>
    <scope>NUCLEOTIDE SEQUENCE [LARGE SCALE GENOMIC DNA]</scope>
    <source>
        <strain evidence="3">cv. BLH2017</strain>
        <tissue evidence="2">Root</tissue>
    </source>
</reference>
<dbReference type="Proteomes" id="UP000195402">
    <property type="component" value="Unassembled WGS sequence"/>
</dbReference>